<dbReference type="PANTHER" id="PTHR11280">
    <property type="entry name" value="GLUCOSAMINE-6-PHOSPHATE ISOMERASE"/>
    <property type="match status" value="1"/>
</dbReference>
<name>A0ABR8WVM0_9MICO</name>
<keyword evidence="6" id="KW-1185">Reference proteome</keyword>
<dbReference type="EMBL" id="JACSPY010000008">
    <property type="protein sequence ID" value="MBD8021039.1"/>
    <property type="molecule type" value="Genomic_DNA"/>
</dbReference>
<keyword evidence="1" id="KW-0378">Hydrolase</keyword>
<evidence type="ECO:0000256" key="1">
    <source>
        <dbReference type="ARBA" id="ARBA00022801"/>
    </source>
</evidence>
<comment type="caution">
    <text evidence="5">The sequence shown here is derived from an EMBL/GenBank/DDBJ whole genome shotgun (WGS) entry which is preliminary data.</text>
</comment>
<dbReference type="Pfam" id="PF01182">
    <property type="entry name" value="Glucosamine_iso"/>
    <property type="match status" value="1"/>
</dbReference>
<feature type="domain" description="Glucosamine/galactosamine-6-phosphate isomerase" evidence="4">
    <location>
        <begin position="12"/>
        <end position="225"/>
    </location>
</feature>
<evidence type="ECO:0000256" key="2">
    <source>
        <dbReference type="ARBA" id="ARBA00023277"/>
    </source>
</evidence>
<accession>A0ABR8WVM0</accession>
<evidence type="ECO:0000313" key="6">
    <source>
        <dbReference type="Proteomes" id="UP000651517"/>
    </source>
</evidence>
<evidence type="ECO:0000256" key="3">
    <source>
        <dbReference type="SAM" id="MobiDB-lite"/>
    </source>
</evidence>
<feature type="region of interest" description="Disordered" evidence="3">
    <location>
        <begin position="242"/>
        <end position="261"/>
    </location>
</feature>
<protein>
    <submittedName>
        <fullName evidence="5">Glucosamine-6-phosphate deaminase</fullName>
    </submittedName>
</protein>
<proteinExistence type="predicted"/>
<dbReference type="Gene3D" id="3.40.50.1360">
    <property type="match status" value="1"/>
</dbReference>
<keyword evidence="2" id="KW-0119">Carbohydrate metabolism</keyword>
<dbReference type="Proteomes" id="UP000651517">
    <property type="component" value="Unassembled WGS sequence"/>
</dbReference>
<gene>
    <name evidence="5" type="ORF">H9634_09635</name>
</gene>
<dbReference type="InterPro" id="IPR037171">
    <property type="entry name" value="NagB/RpiA_transferase-like"/>
</dbReference>
<dbReference type="CDD" id="cd01399">
    <property type="entry name" value="GlcN6P_deaminase"/>
    <property type="match status" value="1"/>
</dbReference>
<dbReference type="RefSeq" id="WP_191726449.1">
    <property type="nucleotide sequence ID" value="NZ_JACSPY010000008.1"/>
</dbReference>
<organism evidence="5 6">
    <name type="scientific">Brevibacterium gallinarum</name>
    <dbReference type="NCBI Taxonomy" id="2762220"/>
    <lineage>
        <taxon>Bacteria</taxon>
        <taxon>Bacillati</taxon>
        <taxon>Actinomycetota</taxon>
        <taxon>Actinomycetes</taxon>
        <taxon>Micrococcales</taxon>
        <taxon>Brevibacteriaceae</taxon>
        <taxon>Brevibacterium</taxon>
    </lineage>
</organism>
<dbReference type="InterPro" id="IPR006148">
    <property type="entry name" value="Glc/Gal-6P_isomerase"/>
</dbReference>
<reference evidence="5 6" key="1">
    <citation type="submission" date="2020-08" db="EMBL/GenBank/DDBJ databases">
        <title>A Genomic Blueprint of the Chicken Gut Microbiome.</title>
        <authorList>
            <person name="Gilroy R."/>
            <person name="Ravi A."/>
            <person name="Getino M."/>
            <person name="Pursley I."/>
            <person name="Horton D.L."/>
            <person name="Alikhan N.-F."/>
            <person name="Baker D."/>
            <person name="Gharbi K."/>
            <person name="Hall N."/>
            <person name="Watson M."/>
            <person name="Adriaenssens E.M."/>
            <person name="Foster-Nyarko E."/>
            <person name="Jarju S."/>
            <person name="Secka A."/>
            <person name="Antonio M."/>
            <person name="Oren A."/>
            <person name="Chaudhuri R."/>
            <person name="La Ragione R.M."/>
            <person name="Hildebrand F."/>
            <person name="Pallen M.J."/>
        </authorList>
    </citation>
    <scope>NUCLEOTIDE SEQUENCE [LARGE SCALE GENOMIC DNA]</scope>
    <source>
        <strain evidence="5 6">Re57</strain>
    </source>
</reference>
<evidence type="ECO:0000313" key="5">
    <source>
        <dbReference type="EMBL" id="MBD8021039.1"/>
    </source>
</evidence>
<feature type="compositionally biased region" description="Low complexity" evidence="3">
    <location>
        <begin position="242"/>
        <end position="252"/>
    </location>
</feature>
<dbReference type="PANTHER" id="PTHR11280:SF5">
    <property type="entry name" value="GLUCOSAMINE-6-PHOSPHATE ISOMERASE"/>
    <property type="match status" value="1"/>
</dbReference>
<dbReference type="InterPro" id="IPR004547">
    <property type="entry name" value="Glucosamine6P_isomerase"/>
</dbReference>
<dbReference type="SUPFAM" id="SSF100950">
    <property type="entry name" value="NagB/RpiA/CoA transferase-like"/>
    <property type="match status" value="1"/>
</dbReference>
<sequence>MQIVTAEDSASLICQAADQIEALVSANPEAVIGIATGSTPEPLYAELTARAGRGLDLSWLRITCLDEYIGLPAQHPQSYRHYIAEQILTPWGIDPAHTVLPEGDAADPHAAAAAFEDGIRRLGGVDMQILGIGPNGHIAFNEPGSALDSRTRVVELTADTRQANSRFFERLDEVPRQALTQGIGTILESRAAIMLAFGAGKAEAVAAMIDGPVDPAVPASALQRHPNATAYLDTAAAAGSSAASATGASGADSSDDAAERR</sequence>
<evidence type="ECO:0000259" key="4">
    <source>
        <dbReference type="Pfam" id="PF01182"/>
    </source>
</evidence>